<dbReference type="RefSeq" id="WP_386819282.1">
    <property type="nucleotide sequence ID" value="NZ_JBHUIT010000005.1"/>
</dbReference>
<dbReference type="InterPro" id="IPR011322">
    <property type="entry name" value="N-reg_PII-like_a/b"/>
</dbReference>
<protein>
    <submittedName>
        <fullName evidence="2">Divalent-cation tolerance protein CutA</fullName>
    </submittedName>
</protein>
<evidence type="ECO:0000256" key="1">
    <source>
        <dbReference type="ARBA" id="ARBA00010169"/>
    </source>
</evidence>
<dbReference type="PANTHER" id="PTHR23419:SF8">
    <property type="entry name" value="FI09726P"/>
    <property type="match status" value="1"/>
</dbReference>
<sequence length="123" mass="13617">MTNDSITAGGRDSSCSPVSCSITIVLCTFPDLERARKISREIVSRKLAACANIVPSIESIYSWKGELQSEAEVLVIFKILSEKFPDFEKTMISLHPYDVPEIVGISAADIEARYAQWVRNSCT</sequence>
<dbReference type="InterPro" id="IPR004323">
    <property type="entry name" value="Ion_tolerance_CutA"/>
</dbReference>
<accession>A0ABW5D576</accession>
<organism evidence="2 3">
    <name type="scientific">Luteolibacter algae</name>
    <dbReference type="NCBI Taxonomy" id="454151"/>
    <lineage>
        <taxon>Bacteria</taxon>
        <taxon>Pseudomonadati</taxon>
        <taxon>Verrucomicrobiota</taxon>
        <taxon>Verrucomicrobiia</taxon>
        <taxon>Verrucomicrobiales</taxon>
        <taxon>Verrucomicrobiaceae</taxon>
        <taxon>Luteolibacter</taxon>
    </lineage>
</organism>
<dbReference type="EMBL" id="JBHUIT010000005">
    <property type="protein sequence ID" value="MFD2256228.1"/>
    <property type="molecule type" value="Genomic_DNA"/>
</dbReference>
<gene>
    <name evidence="2" type="primary">cutA</name>
    <name evidence="2" type="ORF">ACFSSA_06055</name>
</gene>
<reference evidence="3" key="1">
    <citation type="journal article" date="2019" name="Int. J. Syst. Evol. Microbiol.">
        <title>The Global Catalogue of Microorganisms (GCM) 10K type strain sequencing project: providing services to taxonomists for standard genome sequencing and annotation.</title>
        <authorList>
            <consortium name="The Broad Institute Genomics Platform"/>
            <consortium name="The Broad Institute Genome Sequencing Center for Infectious Disease"/>
            <person name="Wu L."/>
            <person name="Ma J."/>
        </authorList>
    </citation>
    <scope>NUCLEOTIDE SEQUENCE [LARGE SCALE GENOMIC DNA]</scope>
    <source>
        <strain evidence="3">CGMCC 4.7106</strain>
    </source>
</reference>
<keyword evidence="3" id="KW-1185">Reference proteome</keyword>
<dbReference type="PANTHER" id="PTHR23419">
    <property type="entry name" value="DIVALENT CATION TOLERANCE CUTA-RELATED"/>
    <property type="match status" value="1"/>
</dbReference>
<dbReference type="SUPFAM" id="SSF54913">
    <property type="entry name" value="GlnB-like"/>
    <property type="match status" value="1"/>
</dbReference>
<dbReference type="InterPro" id="IPR015867">
    <property type="entry name" value="N-reg_PII/ATP_PRibTrfase_C"/>
</dbReference>
<comment type="caution">
    <text evidence="2">The sequence shown here is derived from an EMBL/GenBank/DDBJ whole genome shotgun (WGS) entry which is preliminary data.</text>
</comment>
<dbReference type="Gene3D" id="3.30.70.120">
    <property type="match status" value="1"/>
</dbReference>
<dbReference type="Pfam" id="PF03091">
    <property type="entry name" value="CutA1"/>
    <property type="match status" value="1"/>
</dbReference>
<comment type="similarity">
    <text evidence="1">Belongs to the CutA family.</text>
</comment>
<name>A0ABW5D576_9BACT</name>
<proteinExistence type="inferred from homology"/>
<evidence type="ECO:0000313" key="3">
    <source>
        <dbReference type="Proteomes" id="UP001597375"/>
    </source>
</evidence>
<dbReference type="Proteomes" id="UP001597375">
    <property type="component" value="Unassembled WGS sequence"/>
</dbReference>
<evidence type="ECO:0000313" key="2">
    <source>
        <dbReference type="EMBL" id="MFD2256228.1"/>
    </source>
</evidence>